<keyword evidence="3" id="KW-1185">Reference proteome</keyword>
<feature type="non-terminal residue" evidence="2">
    <location>
        <position position="1"/>
    </location>
</feature>
<dbReference type="STRING" id="34720.A0A195FSG3"/>
<proteinExistence type="predicted"/>
<evidence type="ECO:0000256" key="1">
    <source>
        <dbReference type="SAM" id="MobiDB-lite"/>
    </source>
</evidence>
<evidence type="ECO:0000313" key="2">
    <source>
        <dbReference type="EMBL" id="KYN43232.1"/>
    </source>
</evidence>
<sequence>RQAVPLVDESLLVRMLKNKLSHHAYLAVENDHVTVNKFLDTLKKIFGPSRSSNYYCEQLSIVYKKFGGFASPNSGNLPEASTNETNRGLGIASRFLAMQHEPGAFTSFEPTMRTYPSSSSSSHSLEDQQHSC</sequence>
<dbReference type="AlphaFoldDB" id="A0A195FSG3"/>
<dbReference type="Proteomes" id="UP000078541">
    <property type="component" value="Unassembled WGS sequence"/>
</dbReference>
<protein>
    <submittedName>
        <fullName evidence="2">Uncharacterized protein</fullName>
    </submittedName>
</protein>
<feature type="region of interest" description="Disordered" evidence="1">
    <location>
        <begin position="110"/>
        <end position="132"/>
    </location>
</feature>
<evidence type="ECO:0000313" key="3">
    <source>
        <dbReference type="Proteomes" id="UP000078541"/>
    </source>
</evidence>
<organism evidence="2 3">
    <name type="scientific">Trachymyrmex septentrionalis</name>
    <dbReference type="NCBI Taxonomy" id="34720"/>
    <lineage>
        <taxon>Eukaryota</taxon>
        <taxon>Metazoa</taxon>
        <taxon>Ecdysozoa</taxon>
        <taxon>Arthropoda</taxon>
        <taxon>Hexapoda</taxon>
        <taxon>Insecta</taxon>
        <taxon>Pterygota</taxon>
        <taxon>Neoptera</taxon>
        <taxon>Endopterygota</taxon>
        <taxon>Hymenoptera</taxon>
        <taxon>Apocrita</taxon>
        <taxon>Aculeata</taxon>
        <taxon>Formicoidea</taxon>
        <taxon>Formicidae</taxon>
        <taxon>Myrmicinae</taxon>
        <taxon>Trachymyrmex</taxon>
    </lineage>
</organism>
<reference evidence="2 3" key="1">
    <citation type="submission" date="2016-03" db="EMBL/GenBank/DDBJ databases">
        <title>Trachymyrmex septentrionalis WGS genome.</title>
        <authorList>
            <person name="Nygaard S."/>
            <person name="Hu H."/>
            <person name="Boomsma J."/>
            <person name="Zhang G."/>
        </authorList>
    </citation>
    <scope>NUCLEOTIDE SEQUENCE [LARGE SCALE GENOMIC DNA]</scope>
    <source>
        <strain evidence="2">Tsep2-gDNA-1</strain>
        <tissue evidence="2">Whole body</tissue>
    </source>
</reference>
<accession>A0A195FSG3</accession>
<dbReference type="EMBL" id="KQ981285">
    <property type="protein sequence ID" value="KYN43232.1"/>
    <property type="molecule type" value="Genomic_DNA"/>
</dbReference>
<name>A0A195FSG3_9HYME</name>
<gene>
    <name evidence="2" type="ORF">ALC56_02417</name>
</gene>